<evidence type="ECO:0000313" key="3">
    <source>
        <dbReference type="EMBL" id="GHC83337.1"/>
    </source>
</evidence>
<dbReference type="PROSITE" id="PS50234">
    <property type="entry name" value="VWFA"/>
    <property type="match status" value="1"/>
</dbReference>
<dbReference type="EMBL" id="BMVC01000002">
    <property type="protein sequence ID" value="GHC83337.1"/>
    <property type="molecule type" value="Genomic_DNA"/>
</dbReference>
<dbReference type="InterPro" id="IPR019303">
    <property type="entry name" value="vWA_TerF_C"/>
</dbReference>
<feature type="compositionally biased region" description="Low complexity" evidence="1">
    <location>
        <begin position="230"/>
        <end position="245"/>
    </location>
</feature>
<sequence length="554" mass="57621">MGIRSLLRKVFGGRTEQVDETSTAAAPSLPAQTERTEPAEAGANEPSGQVSSAPSRATASSSLAADLVAEAFDNPKRTAPPKPPIESAREEAPAPEATPVRDEAPAPAPEPVRETSPEPTREADPTPEAEPEPTREADSSAEAEPVPAETPAPQAESVPEATPVPEQKPEPEPEPEPEPTPAVPAQSAPKDLPAPTATTAEGRLPAQTDRDTAPESTTPEPTADTDTDPEAASAPAEPEAAASAEPEPEAEAEAEADPTPEAEPIAAAPEAPAPEPAAEAPAQIESEPATEAPAPAESEPAAEAPAPAAEPEPSAEAAPTAPREDREDREDREALTPAQLKKLKVPHRAAATALKKAEVPEAARAKVYLVLDRSGSMRPYYKDGSAQKLGEQALALAVHLDPGATPTVPVVFFSTDIDGTGELTPEAIDGQVDALHADLGHMGRTSYHRAIEEVVDHYEKHSTSYDGPALVIFQTDGAPEAKTAATAALAEAARLPLFWQFVAFGDTEAKGFDYLRKLDAENAAFFHAGPAPADLTDAALFKGVLGGSAEWLKR</sequence>
<dbReference type="Gene3D" id="3.40.50.410">
    <property type="entry name" value="von Willebrand factor, type A domain"/>
    <property type="match status" value="1"/>
</dbReference>
<dbReference type="AlphaFoldDB" id="A0A919C8B5"/>
<feature type="compositionally biased region" description="Acidic residues" evidence="1">
    <location>
        <begin position="246"/>
        <end position="260"/>
    </location>
</feature>
<feature type="compositionally biased region" description="Low complexity" evidence="1">
    <location>
        <begin position="51"/>
        <end position="71"/>
    </location>
</feature>
<feature type="compositionally biased region" description="Low complexity" evidence="1">
    <location>
        <begin position="142"/>
        <end position="156"/>
    </location>
</feature>
<feature type="domain" description="VWFA" evidence="2">
    <location>
        <begin position="366"/>
        <end position="544"/>
    </location>
</feature>
<evidence type="ECO:0000256" key="1">
    <source>
        <dbReference type="SAM" id="MobiDB-lite"/>
    </source>
</evidence>
<evidence type="ECO:0000313" key="4">
    <source>
        <dbReference type="Proteomes" id="UP000638353"/>
    </source>
</evidence>
<comment type="caution">
    <text evidence="3">The sequence shown here is derived from an EMBL/GenBank/DDBJ whole genome shotgun (WGS) entry which is preliminary data.</text>
</comment>
<dbReference type="Proteomes" id="UP000638353">
    <property type="component" value="Unassembled WGS sequence"/>
</dbReference>
<reference evidence="3" key="2">
    <citation type="submission" date="2020-09" db="EMBL/GenBank/DDBJ databases">
        <authorList>
            <person name="Sun Q."/>
            <person name="Ohkuma M."/>
        </authorList>
    </citation>
    <scope>NUCLEOTIDE SEQUENCE</scope>
    <source>
        <strain evidence="3">JCM 4637</strain>
    </source>
</reference>
<evidence type="ECO:0000259" key="2">
    <source>
        <dbReference type="PROSITE" id="PS50234"/>
    </source>
</evidence>
<feature type="region of interest" description="Disordered" evidence="1">
    <location>
        <begin position="1"/>
        <end position="344"/>
    </location>
</feature>
<protein>
    <recommendedName>
        <fullName evidence="2">VWFA domain-containing protein</fullName>
    </recommendedName>
</protein>
<feature type="compositionally biased region" description="Basic and acidic residues" evidence="1">
    <location>
        <begin position="111"/>
        <end position="124"/>
    </location>
</feature>
<accession>A0A919C8B5</accession>
<feature type="compositionally biased region" description="Low complexity" evidence="1">
    <location>
        <begin position="261"/>
        <end position="321"/>
    </location>
</feature>
<dbReference type="SMART" id="SM00327">
    <property type="entry name" value="VWA"/>
    <property type="match status" value="1"/>
</dbReference>
<organism evidence="3 4">
    <name type="scientific">Streptomyces finlayi</name>
    <dbReference type="NCBI Taxonomy" id="67296"/>
    <lineage>
        <taxon>Bacteria</taxon>
        <taxon>Bacillati</taxon>
        <taxon>Actinomycetota</taxon>
        <taxon>Actinomycetes</taxon>
        <taxon>Kitasatosporales</taxon>
        <taxon>Streptomycetaceae</taxon>
        <taxon>Streptomyces</taxon>
    </lineage>
</organism>
<dbReference type="CDD" id="cd00198">
    <property type="entry name" value="vWFA"/>
    <property type="match status" value="1"/>
</dbReference>
<reference evidence="3" key="1">
    <citation type="journal article" date="2014" name="Int. J. Syst. Evol. Microbiol.">
        <title>Complete genome sequence of Corynebacterium casei LMG S-19264T (=DSM 44701T), isolated from a smear-ripened cheese.</title>
        <authorList>
            <consortium name="US DOE Joint Genome Institute (JGI-PGF)"/>
            <person name="Walter F."/>
            <person name="Albersmeier A."/>
            <person name="Kalinowski J."/>
            <person name="Ruckert C."/>
        </authorList>
    </citation>
    <scope>NUCLEOTIDE SEQUENCE</scope>
    <source>
        <strain evidence="3">JCM 4637</strain>
    </source>
</reference>
<feature type="compositionally biased region" description="Polar residues" evidence="1">
    <location>
        <begin position="20"/>
        <end position="33"/>
    </location>
</feature>
<dbReference type="RefSeq" id="WP_189822426.1">
    <property type="nucleotide sequence ID" value="NZ_BMVC01000002.1"/>
</dbReference>
<proteinExistence type="predicted"/>
<dbReference type="InterPro" id="IPR002035">
    <property type="entry name" value="VWF_A"/>
</dbReference>
<dbReference type="InterPro" id="IPR036465">
    <property type="entry name" value="vWFA_dom_sf"/>
</dbReference>
<dbReference type="SUPFAM" id="SSF53300">
    <property type="entry name" value="vWA-like"/>
    <property type="match status" value="1"/>
</dbReference>
<dbReference type="Pfam" id="PF10138">
    <property type="entry name" value="vWA-TerF-like"/>
    <property type="match status" value="1"/>
</dbReference>
<gene>
    <name evidence="3" type="ORF">GCM10010334_12360</name>
</gene>
<feature type="compositionally biased region" description="Basic and acidic residues" evidence="1">
    <location>
        <begin position="322"/>
        <end position="334"/>
    </location>
</feature>
<name>A0A919C8B5_9ACTN</name>